<dbReference type="AlphaFoldDB" id="A0AAD7CYA1"/>
<gene>
    <name evidence="1" type="ORF">B0H17DRAFT_1142027</name>
</gene>
<accession>A0AAD7CYA1</accession>
<evidence type="ECO:0000313" key="2">
    <source>
        <dbReference type="Proteomes" id="UP001221757"/>
    </source>
</evidence>
<protein>
    <submittedName>
        <fullName evidence="1">Uncharacterized protein</fullName>
    </submittedName>
</protein>
<organism evidence="1 2">
    <name type="scientific">Mycena rosella</name>
    <name type="common">Pink bonnet</name>
    <name type="synonym">Agaricus rosellus</name>
    <dbReference type="NCBI Taxonomy" id="1033263"/>
    <lineage>
        <taxon>Eukaryota</taxon>
        <taxon>Fungi</taxon>
        <taxon>Dikarya</taxon>
        <taxon>Basidiomycota</taxon>
        <taxon>Agaricomycotina</taxon>
        <taxon>Agaricomycetes</taxon>
        <taxon>Agaricomycetidae</taxon>
        <taxon>Agaricales</taxon>
        <taxon>Marasmiineae</taxon>
        <taxon>Mycenaceae</taxon>
        <taxon>Mycena</taxon>
    </lineage>
</organism>
<name>A0AAD7CYA1_MYCRO</name>
<dbReference type="EMBL" id="JARKIE010000184">
    <property type="protein sequence ID" value="KAJ7669792.1"/>
    <property type="molecule type" value="Genomic_DNA"/>
</dbReference>
<proteinExistence type="predicted"/>
<reference evidence="1" key="1">
    <citation type="submission" date="2023-03" db="EMBL/GenBank/DDBJ databases">
        <title>Massive genome expansion in bonnet fungi (Mycena s.s.) driven by repeated elements and novel gene families across ecological guilds.</title>
        <authorList>
            <consortium name="Lawrence Berkeley National Laboratory"/>
            <person name="Harder C.B."/>
            <person name="Miyauchi S."/>
            <person name="Viragh M."/>
            <person name="Kuo A."/>
            <person name="Thoen E."/>
            <person name="Andreopoulos B."/>
            <person name="Lu D."/>
            <person name="Skrede I."/>
            <person name="Drula E."/>
            <person name="Henrissat B."/>
            <person name="Morin E."/>
            <person name="Kohler A."/>
            <person name="Barry K."/>
            <person name="LaButti K."/>
            <person name="Morin E."/>
            <person name="Salamov A."/>
            <person name="Lipzen A."/>
            <person name="Mereny Z."/>
            <person name="Hegedus B."/>
            <person name="Baldrian P."/>
            <person name="Stursova M."/>
            <person name="Weitz H."/>
            <person name="Taylor A."/>
            <person name="Grigoriev I.V."/>
            <person name="Nagy L.G."/>
            <person name="Martin F."/>
            <person name="Kauserud H."/>
        </authorList>
    </citation>
    <scope>NUCLEOTIDE SEQUENCE</scope>
    <source>
        <strain evidence="1">CBHHK067</strain>
    </source>
</reference>
<keyword evidence="2" id="KW-1185">Reference proteome</keyword>
<dbReference type="Proteomes" id="UP001221757">
    <property type="component" value="Unassembled WGS sequence"/>
</dbReference>
<sequence>MRGKCAAVAALPPSPWSWHAVNTPEFRPFCSKYIPQVVRLWPENAQDLNSTAQSPAVVVQSGQGVKDDTNRRYDWCYSKIVRRLSTAHMSFDCTNGVESWGIAGDRRVPQRGRTGNRKEMRPDEKYRQMNEDSYAASPSDVCTPTRCRIQLRDLNLRSPEPSRQSLLPTIQIPCYPFMLACAAMLACKDGVGSAQLAISSAYHSST</sequence>
<evidence type="ECO:0000313" key="1">
    <source>
        <dbReference type="EMBL" id="KAJ7669792.1"/>
    </source>
</evidence>
<comment type="caution">
    <text evidence="1">The sequence shown here is derived from an EMBL/GenBank/DDBJ whole genome shotgun (WGS) entry which is preliminary data.</text>
</comment>